<dbReference type="Gene3D" id="3.90.1200.10">
    <property type="match status" value="1"/>
</dbReference>
<dbReference type="InterPro" id="IPR011009">
    <property type="entry name" value="Kinase-like_dom_sf"/>
</dbReference>
<keyword evidence="3" id="KW-1185">Reference proteome</keyword>
<dbReference type="EMBL" id="JAGINU010000001">
    <property type="protein sequence ID" value="MBP2366446.1"/>
    <property type="molecule type" value="Genomic_DNA"/>
</dbReference>
<organism evidence="2 3">
    <name type="scientific">Pseudonocardia parietis</name>
    <dbReference type="NCBI Taxonomy" id="570936"/>
    <lineage>
        <taxon>Bacteria</taxon>
        <taxon>Bacillati</taxon>
        <taxon>Actinomycetota</taxon>
        <taxon>Actinomycetes</taxon>
        <taxon>Pseudonocardiales</taxon>
        <taxon>Pseudonocardiaceae</taxon>
        <taxon>Pseudonocardia</taxon>
    </lineage>
</organism>
<name>A0ABS4VRQ0_9PSEU</name>
<dbReference type="EC" id="2.7.1.72" evidence="2"/>
<sequence length="252" mass="26430">MWIESLSNELAAVCAALAVTPTGRTFSARSAHVIEATSRSGTRLILRSSPDPAAAHQAAVSERLAALDLAPALHLVSNTPTSTWTAMDAISPGTSLAEQEPTPSQLARVSEMMGVLRSGSGPASAPGIVPWLRARLTEPPADDQPPHRGPAAEEQRRAGLDMLDQLADDLRPGLCHGDLSPPNVLHGGRRLWFIDPRGMNGEAAYDIAVLALKLSYDDLDTARALARSIALGSGDDPDRAAGWTVVADAATV</sequence>
<protein>
    <submittedName>
        <fullName evidence="2">Streptomycin 6-kinase</fullName>
        <ecNumber evidence="2">2.7.1.72</ecNumber>
    </submittedName>
</protein>
<dbReference type="Pfam" id="PF01636">
    <property type="entry name" value="APH"/>
    <property type="match status" value="1"/>
</dbReference>
<dbReference type="InterPro" id="IPR002575">
    <property type="entry name" value="Aminoglycoside_PTrfase"/>
</dbReference>
<dbReference type="GO" id="GO:0050300">
    <property type="term" value="F:aminoglycoside 6-kinase activity"/>
    <property type="evidence" value="ECO:0007669"/>
    <property type="project" value="UniProtKB-EC"/>
</dbReference>
<keyword evidence="2" id="KW-0808">Transferase</keyword>
<accession>A0ABS4VRQ0</accession>
<proteinExistence type="predicted"/>
<comment type="caution">
    <text evidence="2">The sequence shown here is derived from an EMBL/GenBank/DDBJ whole genome shotgun (WGS) entry which is preliminary data.</text>
</comment>
<dbReference type="RefSeq" id="WP_210026501.1">
    <property type="nucleotide sequence ID" value="NZ_JAGINU010000001.1"/>
</dbReference>
<evidence type="ECO:0000313" key="3">
    <source>
        <dbReference type="Proteomes" id="UP001519295"/>
    </source>
</evidence>
<reference evidence="2 3" key="1">
    <citation type="submission" date="2021-03" db="EMBL/GenBank/DDBJ databases">
        <title>Sequencing the genomes of 1000 actinobacteria strains.</title>
        <authorList>
            <person name="Klenk H.-P."/>
        </authorList>
    </citation>
    <scope>NUCLEOTIDE SEQUENCE [LARGE SCALE GENOMIC DNA]</scope>
    <source>
        <strain evidence="2 3">DSM 45256</strain>
    </source>
</reference>
<evidence type="ECO:0000313" key="2">
    <source>
        <dbReference type="EMBL" id="MBP2366446.1"/>
    </source>
</evidence>
<feature type="domain" description="Aminoglycoside phosphotransferase" evidence="1">
    <location>
        <begin position="28"/>
        <end position="243"/>
    </location>
</feature>
<evidence type="ECO:0000259" key="1">
    <source>
        <dbReference type="Pfam" id="PF01636"/>
    </source>
</evidence>
<gene>
    <name evidence="2" type="ORF">JOF36_002142</name>
</gene>
<dbReference type="SUPFAM" id="SSF56112">
    <property type="entry name" value="Protein kinase-like (PK-like)"/>
    <property type="match status" value="1"/>
</dbReference>
<dbReference type="Proteomes" id="UP001519295">
    <property type="component" value="Unassembled WGS sequence"/>
</dbReference>